<comment type="caution">
    <text evidence="4">The sequence shown here is derived from an EMBL/GenBank/DDBJ whole genome shotgun (WGS) entry which is preliminary data.</text>
</comment>
<dbReference type="SUPFAM" id="SSF50965">
    <property type="entry name" value="Galactose oxidase, central domain"/>
    <property type="match status" value="1"/>
</dbReference>
<dbReference type="InterPro" id="IPR049305">
    <property type="entry name" value="GlxA-like_b-barrel"/>
</dbReference>
<keyword evidence="1" id="KW-0472">Membrane</keyword>
<sequence>MTVGTTPVKHTRRRARRIAIGAAVVLALAGMNGPALWRFASDQYHDYKINRPEYKADNGKWDIVDLPDEYKLNTIHAALLHTGKVLLVAGSGNNQKNFDAKKFDTVLWDPVKNTFKKIPTPNDLFCTGHTQLPDGKLLVAGGTKSYEKLKGDVTKAGGLMIVHNENPDKPITLPKGTKLTGKENGKTFVLTESIVVERAKKTFDPATGKFTGNTAGLERVYVEATKSGKKYETGTEDNYKIEGLSAADAKNTYGIAQKLALDKKDFQGIDDAYEFDPVAEKYIKVDPMNESRWYPTLTTLSDGRILALSGLDDIGQVVPGNRNEVYNPKTKKWSYVKQNRQFPTYPAIFLLPNGELFYSGANAGYGPDDVGRDPGVWDFDTNKFTKVKGLSDPKLMETAGTVWLPPAQDEKFMVVGGGGVGESEQSSDKTRIIDLDEDNPQFKDGPSFDKGTRYPQSSVLPDDNVLISGGSEDYRGRSDSNILEARMYDAKTGDMRKVADPLVGRNYHSGSLLLPDGRVVFFGSDSLYADEGNTKPGTFEQRLEIYTPPYLYQGSQPSLSGGPDAIERGESATFKTQHASSIKNARLIRPSASTHVTDIDQRSIALDVKKGKDSVTVTVPENKNLVQPGWYMLFVTDDQGVPSEAQWVEVPE</sequence>
<dbReference type="EMBL" id="JAAKZW010000143">
    <property type="protein sequence ID" value="NGO79316.1"/>
    <property type="molecule type" value="Genomic_DNA"/>
</dbReference>
<dbReference type="RefSeq" id="WP_165334761.1">
    <property type="nucleotide sequence ID" value="NZ_JAAKZW010000143.1"/>
</dbReference>
<name>A0A6G4XP11_9ACTN</name>
<dbReference type="SUPFAM" id="SSF81296">
    <property type="entry name" value="E set domains"/>
    <property type="match status" value="1"/>
</dbReference>
<dbReference type="AlphaFoldDB" id="A0A6G4XP11"/>
<dbReference type="InterPro" id="IPR011043">
    <property type="entry name" value="Gal_Oxase/kelch_b-propeller"/>
</dbReference>
<evidence type="ECO:0000313" key="4">
    <source>
        <dbReference type="EMBL" id="NGO79316.1"/>
    </source>
</evidence>
<dbReference type="PANTHER" id="PTHR32208">
    <property type="entry name" value="SECRETED PROTEIN-RELATED"/>
    <property type="match status" value="1"/>
</dbReference>
<evidence type="ECO:0000259" key="2">
    <source>
        <dbReference type="Pfam" id="PF09118"/>
    </source>
</evidence>
<organism evidence="4 5">
    <name type="scientific">Streptomyces mesophilus</name>
    <dbReference type="NCBI Taxonomy" id="1775132"/>
    <lineage>
        <taxon>Bacteria</taxon>
        <taxon>Bacillati</taxon>
        <taxon>Actinomycetota</taxon>
        <taxon>Actinomycetes</taxon>
        <taxon>Kitasatosporales</taxon>
        <taxon>Streptomycetaceae</taxon>
        <taxon>Streptomyces</taxon>
    </lineage>
</organism>
<dbReference type="CDD" id="cd02851">
    <property type="entry name" value="E_set_GO_C"/>
    <property type="match status" value="1"/>
</dbReference>
<evidence type="ECO:0000259" key="3">
    <source>
        <dbReference type="Pfam" id="PF21110"/>
    </source>
</evidence>
<keyword evidence="1" id="KW-0812">Transmembrane</keyword>
<feature type="transmembrane region" description="Helical" evidence="1">
    <location>
        <begin position="18"/>
        <end position="37"/>
    </location>
</feature>
<dbReference type="Proteomes" id="UP000481109">
    <property type="component" value="Unassembled WGS sequence"/>
</dbReference>
<evidence type="ECO:0000313" key="5">
    <source>
        <dbReference type="Proteomes" id="UP000481109"/>
    </source>
</evidence>
<evidence type="ECO:0000256" key="1">
    <source>
        <dbReference type="SAM" id="Phobius"/>
    </source>
</evidence>
<dbReference type="InterPro" id="IPR013783">
    <property type="entry name" value="Ig-like_fold"/>
</dbReference>
<gene>
    <name evidence="4" type="ORF">G6045_27215</name>
</gene>
<keyword evidence="5" id="KW-1185">Reference proteome</keyword>
<dbReference type="InterPro" id="IPR037293">
    <property type="entry name" value="Gal_Oxidase_central_sf"/>
</dbReference>
<dbReference type="GO" id="GO:0005975">
    <property type="term" value="P:carbohydrate metabolic process"/>
    <property type="evidence" value="ECO:0007669"/>
    <property type="project" value="UniProtKB-ARBA"/>
</dbReference>
<dbReference type="Gene3D" id="2.60.40.10">
    <property type="entry name" value="Immunoglobulins"/>
    <property type="match status" value="1"/>
</dbReference>
<keyword evidence="1" id="KW-1133">Transmembrane helix</keyword>
<dbReference type="Gene3D" id="2.130.10.80">
    <property type="entry name" value="Galactose oxidase/kelch, beta-propeller"/>
    <property type="match status" value="1"/>
</dbReference>
<dbReference type="Pfam" id="PF07646">
    <property type="entry name" value="Kelch_2"/>
    <property type="match status" value="1"/>
</dbReference>
<dbReference type="InterPro" id="IPR014756">
    <property type="entry name" value="Ig_E-set"/>
</dbReference>
<feature type="domain" description="Galactose oxidase-like Early set" evidence="2">
    <location>
        <begin position="557"/>
        <end position="650"/>
    </location>
</feature>
<feature type="domain" description="GlxA-like beta barrel" evidence="3">
    <location>
        <begin position="155"/>
        <end position="259"/>
    </location>
</feature>
<dbReference type="Pfam" id="PF09118">
    <property type="entry name" value="GO-like_E_set"/>
    <property type="match status" value="1"/>
</dbReference>
<protein>
    <submittedName>
        <fullName evidence="4">DUF1929 domain-containing protein</fullName>
    </submittedName>
</protein>
<proteinExistence type="predicted"/>
<dbReference type="InterPro" id="IPR011498">
    <property type="entry name" value="Kelch_2"/>
</dbReference>
<accession>A0A6G4XP11</accession>
<dbReference type="InterPro" id="IPR015202">
    <property type="entry name" value="GO-like_E_set"/>
</dbReference>
<dbReference type="Pfam" id="PF21110">
    <property type="entry name" value="GlxA"/>
    <property type="match status" value="1"/>
</dbReference>
<reference evidence="4 5" key="1">
    <citation type="submission" date="2020-02" db="EMBL/GenBank/DDBJ databases">
        <title>Whole-genome analyses of novel actinobacteria.</title>
        <authorList>
            <person name="Sahin N."/>
            <person name="Tokatli A."/>
        </authorList>
    </citation>
    <scope>NUCLEOTIDE SEQUENCE [LARGE SCALE GENOMIC DNA]</scope>
    <source>
        <strain evidence="4 5">YC504</strain>
    </source>
</reference>
<dbReference type="PANTHER" id="PTHR32208:SF21">
    <property type="entry name" value="LOW QUALITY PROTEIN: ALDEHYDE OXIDASE GLOX-LIKE"/>
    <property type="match status" value="1"/>
</dbReference>